<organism evidence="7 8">
    <name type="scientific">Carboxydothermus islandicus</name>
    <dbReference type="NCBI Taxonomy" id="661089"/>
    <lineage>
        <taxon>Bacteria</taxon>
        <taxon>Bacillati</taxon>
        <taxon>Bacillota</taxon>
        <taxon>Clostridia</taxon>
        <taxon>Thermoanaerobacterales</taxon>
        <taxon>Thermoanaerobacteraceae</taxon>
        <taxon>Carboxydothermus</taxon>
    </lineage>
</organism>
<dbReference type="EMBL" id="BDJL01000019">
    <property type="protein sequence ID" value="GAV24855.1"/>
    <property type="molecule type" value="Genomic_DNA"/>
</dbReference>
<evidence type="ECO:0000256" key="3">
    <source>
        <dbReference type="ARBA" id="ARBA00022989"/>
    </source>
</evidence>
<feature type="transmembrane region" description="Helical" evidence="5">
    <location>
        <begin position="7"/>
        <end position="23"/>
    </location>
</feature>
<keyword evidence="8" id="KW-1185">Reference proteome</keyword>
<keyword evidence="4 5" id="KW-0472">Membrane</keyword>
<evidence type="ECO:0000256" key="5">
    <source>
        <dbReference type="SAM" id="Phobius"/>
    </source>
</evidence>
<sequence length="92" mass="10292">MSKGQLYFVVALIFAIVIAIFAFQNQTAVAIKFLFWSLPQIPLVLVIFLSALAGAFTVILLGTGVYFRLNREIKSLKREKEALKVSGTREEN</sequence>
<name>A0A1L8D0Y9_9THEO</name>
<dbReference type="InterPro" id="IPR010445">
    <property type="entry name" value="LapA_dom"/>
</dbReference>
<comment type="caution">
    <text evidence="7">The sequence shown here is derived from an EMBL/GenBank/DDBJ whole genome shotgun (WGS) entry which is preliminary data.</text>
</comment>
<dbReference type="AlphaFoldDB" id="A0A1L8D0Y9"/>
<protein>
    <recommendedName>
        <fullName evidence="6">Lipopolysaccharide assembly protein A domain-containing protein</fullName>
    </recommendedName>
</protein>
<dbReference type="Pfam" id="PF06305">
    <property type="entry name" value="LapA_dom"/>
    <property type="match status" value="1"/>
</dbReference>
<keyword evidence="3 5" id="KW-1133">Transmembrane helix</keyword>
<reference evidence="8" key="1">
    <citation type="submission" date="2016-12" db="EMBL/GenBank/DDBJ databases">
        <title>Draft Genome Sequences od Carboxydothermus pertinax and islandicus, Hydrogenogenic Carboxydotrophic Bacteria.</title>
        <authorList>
            <person name="Fukuyama Y."/>
            <person name="Ohmae K."/>
            <person name="Yoneda Y."/>
            <person name="Yoshida T."/>
            <person name="Sako Y."/>
        </authorList>
    </citation>
    <scope>NUCLEOTIDE SEQUENCE [LARGE SCALE GENOMIC DNA]</scope>
    <source>
        <strain evidence="8">SET</strain>
    </source>
</reference>
<dbReference type="Proteomes" id="UP000187338">
    <property type="component" value="Unassembled WGS sequence"/>
</dbReference>
<dbReference type="OrthoDB" id="2990728at2"/>
<evidence type="ECO:0000256" key="4">
    <source>
        <dbReference type="ARBA" id="ARBA00023136"/>
    </source>
</evidence>
<dbReference type="PANTHER" id="PTHR41335:SF1">
    <property type="entry name" value="MEMBRANE PROTEIN"/>
    <property type="match status" value="1"/>
</dbReference>
<evidence type="ECO:0000259" key="6">
    <source>
        <dbReference type="Pfam" id="PF06305"/>
    </source>
</evidence>
<proteinExistence type="predicted"/>
<evidence type="ECO:0000313" key="7">
    <source>
        <dbReference type="EMBL" id="GAV24855.1"/>
    </source>
</evidence>
<evidence type="ECO:0000256" key="1">
    <source>
        <dbReference type="ARBA" id="ARBA00022475"/>
    </source>
</evidence>
<keyword evidence="1" id="KW-1003">Cell membrane</keyword>
<feature type="transmembrane region" description="Helical" evidence="5">
    <location>
        <begin position="43"/>
        <end position="67"/>
    </location>
</feature>
<keyword evidence="2 5" id="KW-0812">Transmembrane</keyword>
<dbReference type="STRING" id="661089.ciss_07880"/>
<dbReference type="PANTHER" id="PTHR41335">
    <property type="entry name" value="MEMBRANE PROTEIN-RELATED"/>
    <property type="match status" value="1"/>
</dbReference>
<feature type="domain" description="Lipopolysaccharide assembly protein A" evidence="6">
    <location>
        <begin position="24"/>
        <end position="84"/>
    </location>
</feature>
<gene>
    <name evidence="7" type="ORF">ciss_07880</name>
</gene>
<dbReference type="GO" id="GO:0005886">
    <property type="term" value="C:plasma membrane"/>
    <property type="evidence" value="ECO:0007669"/>
    <property type="project" value="InterPro"/>
</dbReference>
<evidence type="ECO:0000313" key="8">
    <source>
        <dbReference type="Proteomes" id="UP000187338"/>
    </source>
</evidence>
<dbReference type="RefSeq" id="WP_075865039.1">
    <property type="nucleotide sequence ID" value="NZ_BDJL01000019.1"/>
</dbReference>
<accession>A0A1L8D0Y9</accession>
<evidence type="ECO:0000256" key="2">
    <source>
        <dbReference type="ARBA" id="ARBA00022692"/>
    </source>
</evidence>